<sequence length="37" mass="4340">MDMEITEKSPNTKKKPILLYRVKPASIIFIVIENEYS</sequence>
<reference evidence="1" key="1">
    <citation type="submission" date="2019-03" db="EMBL/GenBank/DDBJ databases">
        <title>Single cell metagenomics reveals metabolic interactions within the superorganism composed of flagellate Streblomastix strix and complex community of Bacteroidetes bacteria on its surface.</title>
        <authorList>
            <person name="Treitli S.C."/>
            <person name="Kolisko M."/>
            <person name="Husnik F."/>
            <person name="Keeling P."/>
            <person name="Hampl V."/>
        </authorList>
    </citation>
    <scope>NUCLEOTIDE SEQUENCE</scope>
    <source>
        <strain evidence="1">STM</strain>
    </source>
</reference>
<comment type="caution">
    <text evidence="1">The sequence shown here is derived from an EMBL/GenBank/DDBJ whole genome shotgun (WGS) entry which is preliminary data.</text>
</comment>
<dbReference type="AlphaFoldDB" id="A0A5J4SC85"/>
<evidence type="ECO:0000313" key="1">
    <source>
        <dbReference type="EMBL" id="KAA6343498.1"/>
    </source>
</evidence>
<accession>A0A5J4SC85</accession>
<dbReference type="EMBL" id="SNRY01000267">
    <property type="protein sequence ID" value="KAA6343498.1"/>
    <property type="molecule type" value="Genomic_DNA"/>
</dbReference>
<name>A0A5J4SC85_9ZZZZ</name>
<gene>
    <name evidence="1" type="ORF">EZS27_008823</name>
</gene>
<protein>
    <submittedName>
        <fullName evidence="1">Uncharacterized protein</fullName>
    </submittedName>
</protein>
<organism evidence="1">
    <name type="scientific">termite gut metagenome</name>
    <dbReference type="NCBI Taxonomy" id="433724"/>
    <lineage>
        <taxon>unclassified sequences</taxon>
        <taxon>metagenomes</taxon>
        <taxon>organismal metagenomes</taxon>
    </lineage>
</organism>
<proteinExistence type="predicted"/>